<dbReference type="EMBL" id="KI392495">
    <property type="protein sequence ID" value="ERN15733.1"/>
    <property type="molecule type" value="Genomic_DNA"/>
</dbReference>
<keyword evidence="3" id="KW-1185">Reference proteome</keyword>
<dbReference type="Proteomes" id="UP000017836">
    <property type="component" value="Unassembled WGS sequence"/>
</dbReference>
<dbReference type="AlphaFoldDB" id="U5D5V5"/>
<accession>U5D5V5</accession>
<dbReference type="Gramene" id="ERN15733">
    <property type="protein sequence ID" value="ERN15733"/>
    <property type="gene ID" value="AMTR_s00039p00051030"/>
</dbReference>
<dbReference type="HOGENOM" id="CLU_2545651_0_0_1"/>
<evidence type="ECO:0000256" key="1">
    <source>
        <dbReference type="SAM" id="MobiDB-lite"/>
    </source>
</evidence>
<reference evidence="3" key="1">
    <citation type="journal article" date="2013" name="Science">
        <title>The Amborella genome and the evolution of flowering plants.</title>
        <authorList>
            <consortium name="Amborella Genome Project"/>
        </authorList>
    </citation>
    <scope>NUCLEOTIDE SEQUENCE [LARGE SCALE GENOMIC DNA]</scope>
</reference>
<organism evidence="2 3">
    <name type="scientific">Amborella trichopoda</name>
    <dbReference type="NCBI Taxonomy" id="13333"/>
    <lineage>
        <taxon>Eukaryota</taxon>
        <taxon>Viridiplantae</taxon>
        <taxon>Streptophyta</taxon>
        <taxon>Embryophyta</taxon>
        <taxon>Tracheophyta</taxon>
        <taxon>Spermatophyta</taxon>
        <taxon>Magnoliopsida</taxon>
        <taxon>Amborellales</taxon>
        <taxon>Amborellaceae</taxon>
        <taxon>Amborella</taxon>
    </lineage>
</organism>
<evidence type="ECO:0000313" key="3">
    <source>
        <dbReference type="Proteomes" id="UP000017836"/>
    </source>
</evidence>
<gene>
    <name evidence="2" type="ORF">AMTR_s00039p00051030</name>
</gene>
<protein>
    <submittedName>
        <fullName evidence="2">Uncharacterized protein</fullName>
    </submittedName>
</protein>
<evidence type="ECO:0000313" key="2">
    <source>
        <dbReference type="EMBL" id="ERN15733.1"/>
    </source>
</evidence>
<feature type="region of interest" description="Disordered" evidence="1">
    <location>
        <begin position="50"/>
        <end position="83"/>
    </location>
</feature>
<name>U5D5V5_AMBTC</name>
<sequence>MSQATRAFPCAMSQATRACHKPPHARSFPCTMYHVTGDTKKWIRRHVIGHHTGKPPTCSFDTGKWGRESGSGTLSKPKGKASS</sequence>
<proteinExistence type="predicted"/>